<dbReference type="RefSeq" id="WP_013445830.1">
    <property type="nucleotide sequence ID" value="NC_014734.1"/>
</dbReference>
<evidence type="ECO:0000313" key="2">
    <source>
        <dbReference type="EMBL" id="ADQ80461.1"/>
    </source>
</evidence>
<gene>
    <name evidence="2" type="ordered locus">Palpr_2326</name>
</gene>
<dbReference type="KEGG" id="ppn:Palpr_2326"/>
<evidence type="ECO:0000259" key="1">
    <source>
        <dbReference type="Pfam" id="PF13480"/>
    </source>
</evidence>
<reference key="1">
    <citation type="submission" date="2010-11" db="EMBL/GenBank/DDBJ databases">
        <title>The complete genome of Paludibacter propionicigenes DSM 17365.</title>
        <authorList>
            <consortium name="US DOE Joint Genome Institute (JGI-PGF)"/>
            <person name="Lucas S."/>
            <person name="Copeland A."/>
            <person name="Lapidus A."/>
            <person name="Bruce D."/>
            <person name="Goodwin L."/>
            <person name="Pitluck S."/>
            <person name="Kyrpides N."/>
            <person name="Mavromatis K."/>
            <person name="Ivanova N."/>
            <person name="Munk A.C."/>
            <person name="Brettin T."/>
            <person name="Detter J.C."/>
            <person name="Han C."/>
            <person name="Tapia R."/>
            <person name="Land M."/>
            <person name="Hauser L."/>
            <person name="Markowitz V."/>
            <person name="Cheng J.-F."/>
            <person name="Hugenholtz P."/>
            <person name="Woyke T."/>
            <person name="Wu D."/>
            <person name="Gronow S."/>
            <person name="Wellnitz S."/>
            <person name="Brambilla E."/>
            <person name="Klenk H.-P."/>
            <person name="Eisen J.A."/>
        </authorList>
    </citation>
    <scope>NUCLEOTIDE SEQUENCE</scope>
    <source>
        <strain>WB4</strain>
    </source>
</reference>
<dbReference type="AlphaFoldDB" id="E4T6W7"/>
<dbReference type="eggNOG" id="COG5653">
    <property type="taxonomic scope" value="Bacteria"/>
</dbReference>
<protein>
    <recommendedName>
        <fullName evidence="1">BioF2-like acetyltransferase domain-containing protein</fullName>
    </recommendedName>
</protein>
<dbReference type="STRING" id="694427.Palpr_2326"/>
<accession>E4T6W7</accession>
<reference evidence="2 3" key="2">
    <citation type="journal article" date="2011" name="Stand. Genomic Sci.">
        <title>Complete genome sequence of Paludibacter propionicigenes type strain (WB4).</title>
        <authorList>
            <person name="Gronow S."/>
            <person name="Munk C."/>
            <person name="Lapidus A."/>
            <person name="Nolan M."/>
            <person name="Lucas S."/>
            <person name="Hammon N."/>
            <person name="Deshpande S."/>
            <person name="Cheng J.F."/>
            <person name="Tapia R."/>
            <person name="Han C."/>
            <person name="Goodwin L."/>
            <person name="Pitluck S."/>
            <person name="Liolios K."/>
            <person name="Ivanova N."/>
            <person name="Mavromatis K."/>
            <person name="Mikhailova N."/>
            <person name="Pati A."/>
            <person name="Chen A."/>
            <person name="Palaniappan K."/>
            <person name="Land M."/>
            <person name="Hauser L."/>
            <person name="Chang Y.J."/>
            <person name="Jeffries C.D."/>
            <person name="Brambilla E."/>
            <person name="Rohde M."/>
            <person name="Goker M."/>
            <person name="Detter J.C."/>
            <person name="Woyke T."/>
            <person name="Bristow J."/>
            <person name="Eisen J.A."/>
            <person name="Markowitz V."/>
            <person name="Hugenholtz P."/>
            <person name="Kyrpides N.C."/>
            <person name="Klenk H.P."/>
        </authorList>
    </citation>
    <scope>NUCLEOTIDE SEQUENCE [LARGE SCALE GENOMIC DNA]</scope>
    <source>
        <strain evidence="3">DSM 17365 / JCM 13257 / WB4</strain>
    </source>
</reference>
<organism evidence="2 3">
    <name type="scientific">Paludibacter propionicigenes (strain DSM 17365 / JCM 13257 / WB4)</name>
    <dbReference type="NCBI Taxonomy" id="694427"/>
    <lineage>
        <taxon>Bacteria</taxon>
        <taxon>Pseudomonadati</taxon>
        <taxon>Bacteroidota</taxon>
        <taxon>Bacteroidia</taxon>
        <taxon>Bacteroidales</taxon>
        <taxon>Paludibacteraceae</taxon>
        <taxon>Paludibacter</taxon>
    </lineage>
</organism>
<dbReference type="SUPFAM" id="SSF55729">
    <property type="entry name" value="Acyl-CoA N-acyltransferases (Nat)"/>
    <property type="match status" value="1"/>
</dbReference>
<evidence type="ECO:0000313" key="3">
    <source>
        <dbReference type="Proteomes" id="UP000008718"/>
    </source>
</evidence>
<dbReference type="Gene3D" id="3.40.630.30">
    <property type="match status" value="1"/>
</dbReference>
<dbReference type="HOGENOM" id="CLU_810963_0_0_10"/>
<name>E4T6W7_PALPW</name>
<dbReference type="OrthoDB" id="1098088at2"/>
<dbReference type="Pfam" id="PF13480">
    <property type="entry name" value="Acetyltransf_6"/>
    <property type="match status" value="1"/>
</dbReference>
<dbReference type="EMBL" id="CP002345">
    <property type="protein sequence ID" value="ADQ80461.1"/>
    <property type="molecule type" value="Genomic_DNA"/>
</dbReference>
<proteinExistence type="predicted"/>
<dbReference type="InterPro" id="IPR016181">
    <property type="entry name" value="Acyl_CoA_acyltransferase"/>
</dbReference>
<feature type="domain" description="BioF2-like acetyltransferase" evidence="1">
    <location>
        <begin position="209"/>
        <end position="278"/>
    </location>
</feature>
<dbReference type="Proteomes" id="UP000008718">
    <property type="component" value="Chromosome"/>
</dbReference>
<keyword evidence="3" id="KW-1185">Reference proteome</keyword>
<dbReference type="InterPro" id="IPR038740">
    <property type="entry name" value="BioF2-like_GNAT_dom"/>
</dbReference>
<sequence length="342" mass="39944">MLTFESFNGIPVDYELFLIEEYASFITTCRYIEVNYPDFDINYFTVKENGKLIELLVYGNKGNTATCFNSLVSIDENIISEFTKKLFIKHPTISKIEIVASYKDYTLKKSFLSFKSDDQILKLPSTLDEYYQKLNYHVRKNSKNRKNRFLREFPMAKFETKYGSEIDESIVDKILLLNSNRMQSKGTVFGIDNAFKDSICKYSTFYGCVAYIEIDGEIVAGCISTILNKNIFAHVIGHDNNYSNFNLGEMCFIYLIETSINKGLSTFHFLWGQTEYKRRLLAEPHLLFFYYIYRSYSANYMVDKVKGLISATTSKIRQSNYSKPIRDGIKNYRKKKIQKQMN</sequence>